<dbReference type="EMBL" id="JAGIOJ010000001">
    <property type="protein sequence ID" value="MBP2397811.1"/>
    <property type="molecule type" value="Genomic_DNA"/>
</dbReference>
<organism evidence="1 2">
    <name type="scientific">Glutamicibacter protophormiae</name>
    <name type="common">Brevibacterium protophormiae</name>
    <dbReference type="NCBI Taxonomy" id="37930"/>
    <lineage>
        <taxon>Bacteria</taxon>
        <taxon>Bacillati</taxon>
        <taxon>Actinomycetota</taxon>
        <taxon>Actinomycetes</taxon>
        <taxon>Micrococcales</taxon>
        <taxon>Micrococcaceae</taxon>
        <taxon>Glutamicibacter</taxon>
    </lineage>
</organism>
<evidence type="ECO:0000313" key="2">
    <source>
        <dbReference type="Proteomes" id="UP001195422"/>
    </source>
</evidence>
<reference evidence="1 2" key="1">
    <citation type="submission" date="2021-03" db="EMBL/GenBank/DDBJ databases">
        <title>Sequencing the genomes of 1000 actinobacteria strains.</title>
        <authorList>
            <person name="Klenk H.-P."/>
        </authorList>
    </citation>
    <scope>NUCLEOTIDE SEQUENCE [LARGE SCALE GENOMIC DNA]</scope>
    <source>
        <strain evidence="1 2">DSM 20168</strain>
    </source>
</reference>
<accession>A0ABS4XMR3</accession>
<dbReference type="Proteomes" id="UP001195422">
    <property type="component" value="Unassembled WGS sequence"/>
</dbReference>
<protein>
    <submittedName>
        <fullName evidence="1">Uncharacterized protein</fullName>
    </submittedName>
</protein>
<comment type="caution">
    <text evidence="1">The sequence shown here is derived from an EMBL/GenBank/DDBJ whole genome shotgun (WGS) entry which is preliminary data.</text>
</comment>
<evidence type="ECO:0000313" key="1">
    <source>
        <dbReference type="EMBL" id="MBP2397811.1"/>
    </source>
</evidence>
<proteinExistence type="predicted"/>
<sequence>MAANSFETLKQVIEANSVANDFYNAAQEWGITSVDEHPSNEGECVCGQQHLLYMYTIQNHHTGQSLEYIGSKCVQHFQRGDLNLQVTIFRGLFELRKKILAGEHISLTSDYFSRGILAWLYDEGAFPATPYNGNDGGNDYRFLLDMFNKRNKNEISQARQNKIRGLLHYTVKPFIRYHPALG</sequence>
<name>A0ABS4XMR3_GLUPR</name>
<dbReference type="RefSeq" id="WP_188948033.1">
    <property type="nucleotide sequence ID" value="NZ_BMPH01000005.1"/>
</dbReference>
<keyword evidence="2" id="KW-1185">Reference proteome</keyword>
<gene>
    <name evidence="1" type="ORF">JOF39_000892</name>
</gene>